<dbReference type="RefSeq" id="WP_101557083.1">
    <property type="nucleotide sequence ID" value="NZ_FXYZ01000007.1"/>
</dbReference>
<name>A0A2H1J6Z4_BREAU</name>
<organism evidence="3 6">
    <name type="scientific">Brevibacterium aurantiacum</name>
    <dbReference type="NCBI Taxonomy" id="273384"/>
    <lineage>
        <taxon>Bacteria</taxon>
        <taxon>Bacillati</taxon>
        <taxon>Actinomycetota</taxon>
        <taxon>Actinomycetes</taxon>
        <taxon>Micrococcales</taxon>
        <taxon>Brevibacteriaceae</taxon>
        <taxon>Brevibacterium</taxon>
    </lineage>
</organism>
<dbReference type="EMBL" id="FXZI01000008">
    <property type="protein sequence ID" value="SMX93557.1"/>
    <property type="molecule type" value="Genomic_DNA"/>
</dbReference>
<feature type="region of interest" description="Disordered" evidence="1">
    <location>
        <begin position="98"/>
        <end position="120"/>
    </location>
</feature>
<proteinExistence type="predicted"/>
<evidence type="ECO:0000313" key="4">
    <source>
        <dbReference type="EMBL" id="SMX93557.1"/>
    </source>
</evidence>
<evidence type="ECO:0000313" key="3">
    <source>
        <dbReference type="EMBL" id="SMX83285.1"/>
    </source>
</evidence>
<evidence type="ECO:0000313" key="6">
    <source>
        <dbReference type="Proteomes" id="UP000234327"/>
    </source>
</evidence>
<reference evidence="5 6" key="1">
    <citation type="submission" date="2017-03" db="EMBL/GenBank/DDBJ databases">
        <authorList>
            <person name="Afonso C.L."/>
            <person name="Miller P.J."/>
            <person name="Scott M.A."/>
            <person name="Spackman E."/>
            <person name="Goraichik I."/>
            <person name="Dimitrov K.M."/>
            <person name="Suarez D.L."/>
            <person name="Swayne D.E."/>
        </authorList>
    </citation>
    <scope>NUCLEOTIDE SEQUENCE [LARGE SCALE GENOMIC DNA]</scope>
    <source>
        <strain evidence="3">6</strain>
        <strain evidence="6">6(3)</strain>
        <strain evidence="4">8</strain>
        <strain evidence="5">8(6)</strain>
    </source>
</reference>
<evidence type="ECO:0000256" key="1">
    <source>
        <dbReference type="SAM" id="MobiDB-lite"/>
    </source>
</evidence>
<evidence type="ECO:0000256" key="2">
    <source>
        <dbReference type="SAM" id="Phobius"/>
    </source>
</evidence>
<keyword evidence="2" id="KW-1133">Transmembrane helix</keyword>
<dbReference type="Proteomes" id="UP000234327">
    <property type="component" value="Unassembled WGS sequence"/>
</dbReference>
<dbReference type="EMBL" id="FXYZ01000007">
    <property type="protein sequence ID" value="SMX83285.1"/>
    <property type="molecule type" value="Genomic_DNA"/>
</dbReference>
<keyword evidence="2" id="KW-0472">Membrane</keyword>
<dbReference type="Proteomes" id="UP000234300">
    <property type="component" value="Unassembled WGS sequence"/>
</dbReference>
<dbReference type="AlphaFoldDB" id="A0A2H1J6Z4"/>
<accession>A0A2H1J6Z4</accession>
<feature type="transmembrane region" description="Helical" evidence="2">
    <location>
        <begin position="176"/>
        <end position="200"/>
    </location>
</feature>
<feature type="transmembrane region" description="Helical" evidence="2">
    <location>
        <begin position="43"/>
        <end position="65"/>
    </location>
</feature>
<keyword evidence="2" id="KW-0812">Transmembrane</keyword>
<gene>
    <name evidence="3" type="ORF">BAURA63_01957</name>
    <name evidence="4" type="ORF">BAURA86_02298</name>
</gene>
<evidence type="ECO:0000313" key="5">
    <source>
        <dbReference type="Proteomes" id="UP000234300"/>
    </source>
</evidence>
<sequence length="225" mass="23560">MSPIASILMVAAAVPCVIGSITSRSRLSITASTVMLLAMVDLAFVSLLPPVLWSGLLLLAGLCLAMRLGSILKARAEEQAMAALPEKVLLSTNAAHSLTDSPMDGSSESSSLERPTEWQKARPFPRLGRTSAILSTAAYPIMAWQVLNHGAHHAAGSAAGAHSAHQHHGSAFDGSFVSGVITLSVIGVSLLLILCAVQALARKRPGLMLESLGMATMLTVMQFMH</sequence>
<protein>
    <submittedName>
        <fullName evidence="3">Uncharacterized protein</fullName>
    </submittedName>
</protein>